<gene>
    <name evidence="3" type="ORF">BSTOLATCC_MIC33199</name>
</gene>
<feature type="coiled-coil region" evidence="1">
    <location>
        <begin position="333"/>
        <end position="372"/>
    </location>
</feature>
<protein>
    <submittedName>
        <fullName evidence="3">Uncharacterized protein</fullName>
    </submittedName>
</protein>
<dbReference type="EMBL" id="CAJZBQ010000033">
    <property type="protein sequence ID" value="CAG9323299.1"/>
    <property type="molecule type" value="Genomic_DNA"/>
</dbReference>
<dbReference type="Proteomes" id="UP001162131">
    <property type="component" value="Unassembled WGS sequence"/>
</dbReference>
<evidence type="ECO:0000256" key="1">
    <source>
        <dbReference type="SAM" id="Coils"/>
    </source>
</evidence>
<keyword evidence="1" id="KW-0175">Coiled coil</keyword>
<sequence length="484" mass="56534">MEDHYYEWLLSTLHEKKASIRVLETGICRGDKLKAWYANDEAGKIIEKSAKNLNTRFMLTNFLNMRAPILYEYEPDKVIVYLYHTRGRKVLTARDIVDLSKNQLHGLQVRSIHMALLETYSRNILKVKVWQESGELRSEIMIGKFYKEGGRPVKDMAIIEKTEAFTIFIAEFIYQFTNELIQKLQYDLEIDGSGHVYLIRVNMMEYVKQSLKKETVTMSMLEMPRQSQRRVTLRYTEPVSEDEEDDKIGMNLMPIPSYKSLKKQKDNTAKLKLDLNHPQKEHSPLFIDMMAKTFEKIRLNGIFKEKIDMKRKLLETSTSYKIPALDLNFIKKIRKETKKIKTLKDLINTLGAERLEKKTKEFEEINELHEININQQLAFTPLPTSKMATPKPSDLELTTALASQAYLTERINSQQDPISPTNVYKKGLNTSRLLQLYIEEKDMLYSHKYSNTPYQRGSSFSRSSRRIGLNSPLTARSARRNLDF</sequence>
<proteinExistence type="predicted"/>
<reference evidence="3" key="1">
    <citation type="submission" date="2021-09" db="EMBL/GenBank/DDBJ databases">
        <authorList>
            <consortium name="AG Swart"/>
            <person name="Singh M."/>
            <person name="Singh A."/>
            <person name="Seah K."/>
            <person name="Emmerich C."/>
        </authorList>
    </citation>
    <scope>NUCLEOTIDE SEQUENCE</scope>
    <source>
        <strain evidence="3">ATCC30299</strain>
    </source>
</reference>
<feature type="region of interest" description="Disordered" evidence="2">
    <location>
        <begin position="453"/>
        <end position="472"/>
    </location>
</feature>
<dbReference type="AlphaFoldDB" id="A0AAU9JFZ5"/>
<name>A0AAU9JFZ5_9CILI</name>
<accession>A0AAU9JFZ5</accession>
<comment type="caution">
    <text evidence="3">The sequence shown here is derived from an EMBL/GenBank/DDBJ whole genome shotgun (WGS) entry which is preliminary data.</text>
</comment>
<keyword evidence="4" id="KW-1185">Reference proteome</keyword>
<organism evidence="3 4">
    <name type="scientific">Blepharisma stoltei</name>
    <dbReference type="NCBI Taxonomy" id="1481888"/>
    <lineage>
        <taxon>Eukaryota</taxon>
        <taxon>Sar</taxon>
        <taxon>Alveolata</taxon>
        <taxon>Ciliophora</taxon>
        <taxon>Postciliodesmatophora</taxon>
        <taxon>Heterotrichea</taxon>
        <taxon>Heterotrichida</taxon>
        <taxon>Blepharismidae</taxon>
        <taxon>Blepharisma</taxon>
    </lineage>
</organism>
<evidence type="ECO:0000313" key="4">
    <source>
        <dbReference type="Proteomes" id="UP001162131"/>
    </source>
</evidence>
<evidence type="ECO:0000313" key="3">
    <source>
        <dbReference type="EMBL" id="CAG9323299.1"/>
    </source>
</evidence>
<evidence type="ECO:0000256" key="2">
    <source>
        <dbReference type="SAM" id="MobiDB-lite"/>
    </source>
</evidence>